<dbReference type="Pfam" id="PF16870">
    <property type="entry name" value="OxoGdeHyase_C"/>
    <property type="match status" value="1"/>
</dbReference>
<evidence type="ECO:0000313" key="9">
    <source>
        <dbReference type="WBParaSite" id="maker-uti_cns_0002101-snap-gene-0.10-mRNA-1"/>
    </source>
</evidence>
<dbReference type="PANTHER" id="PTHR23152">
    <property type="entry name" value="2-OXOGLUTARATE DEHYDROGENASE"/>
    <property type="match status" value="1"/>
</dbReference>
<feature type="compositionally biased region" description="Basic and acidic residues" evidence="6">
    <location>
        <begin position="340"/>
        <end position="350"/>
    </location>
</feature>
<dbReference type="Pfam" id="PF02779">
    <property type="entry name" value="Transket_pyr"/>
    <property type="match status" value="1"/>
</dbReference>
<accession>A0A1I8GIB6</accession>
<evidence type="ECO:0000256" key="6">
    <source>
        <dbReference type="SAM" id="MobiDB-lite"/>
    </source>
</evidence>
<comment type="similarity">
    <text evidence="2">Belongs to the alpha-ketoglutarate dehydrogenase family.</text>
</comment>
<dbReference type="SUPFAM" id="SSF52518">
    <property type="entry name" value="Thiamin diphosphate-binding fold (THDP-binding)"/>
    <property type="match status" value="2"/>
</dbReference>
<evidence type="ECO:0000256" key="3">
    <source>
        <dbReference type="ARBA" id="ARBA00022946"/>
    </source>
</evidence>
<keyword evidence="5" id="KW-0786">Thiamine pyrophosphate</keyword>
<dbReference type="Gene3D" id="3.40.50.11610">
    <property type="entry name" value="Multifunctional 2-oxoglutarate metabolism enzyme, C-terminal domain"/>
    <property type="match status" value="1"/>
</dbReference>
<evidence type="ECO:0000256" key="1">
    <source>
        <dbReference type="ARBA" id="ARBA00001964"/>
    </source>
</evidence>
<dbReference type="InterPro" id="IPR031717">
    <property type="entry name" value="ODO-1/KGD_C"/>
</dbReference>
<dbReference type="SMART" id="SM00861">
    <property type="entry name" value="Transket_pyr"/>
    <property type="match status" value="1"/>
</dbReference>
<dbReference type="InterPro" id="IPR001017">
    <property type="entry name" value="DH_E1"/>
</dbReference>
<dbReference type="Proteomes" id="UP000095280">
    <property type="component" value="Unplaced"/>
</dbReference>
<evidence type="ECO:0000259" key="7">
    <source>
        <dbReference type="SMART" id="SM00861"/>
    </source>
</evidence>
<feature type="region of interest" description="Disordered" evidence="6">
    <location>
        <begin position="338"/>
        <end position="359"/>
    </location>
</feature>
<dbReference type="PANTHER" id="PTHR23152:SF4">
    <property type="entry name" value="2-OXOADIPATE DEHYDROGENASE COMPLEX COMPONENT E1"/>
    <property type="match status" value="1"/>
</dbReference>
<proteinExistence type="inferred from homology"/>
<protein>
    <submittedName>
        <fullName evidence="9">Transket_pyr domain-containing protein</fullName>
    </submittedName>
</protein>
<dbReference type="PIRSF" id="PIRSF000157">
    <property type="entry name" value="Oxoglu_dh_E1"/>
    <property type="match status" value="1"/>
</dbReference>
<dbReference type="WBParaSite" id="maker-uti_cns_0002101-snap-gene-0.10-mRNA-1">
    <property type="protein sequence ID" value="maker-uti_cns_0002101-snap-gene-0.10-mRNA-1"/>
    <property type="gene ID" value="maker-uti_cns_0002101-snap-gene-0.10"/>
</dbReference>
<dbReference type="GO" id="GO:0016624">
    <property type="term" value="F:oxidoreductase activity, acting on the aldehyde or oxo group of donors, disulfide as acceptor"/>
    <property type="evidence" value="ECO:0007669"/>
    <property type="project" value="InterPro"/>
</dbReference>
<dbReference type="InterPro" id="IPR005475">
    <property type="entry name" value="Transketolase-like_Pyr-bd"/>
</dbReference>
<sequence length="953" mass="106338">MPLLAMCSRLTRLACCIQMRYYRTAGFVYGHIRHSRTAGFVYGHIRHYRTAGFVYGHRDEPPADTIPHQAANESLSLGCHPVARRLIDLYRRHGHRQAALDPLGLASKEVDKELSNLLNRINPDEAVSVDSIPSDFSSCATRLGDLAKQLETIYCGQLSAEFDHLADWRERIWFAKRFEACREEFNPNETELVRMAEVMSQSQIVDEFLGAKFGSVKRYGGEGCESLLVAMDRLIERGCSTAGLSNMIVGIAHRGRNNLLTVLLDLPAHLYFRKMRGLSEFPDGCTETEGFTGDTFSHYFQSVAKRYGEKSITVSLIPNPSHLEACVPVAAGKTRSKMQRLGEGDYREDTTEGSSSSSRNGDFTCCVLIHGDASIVGQGIVYETLAMAEVPHYSIGGTIHIVVNNQVGYTTPSDRGSSFRHCTDVGKSLAVPVIHVNADNPIDVYRAATLALDYRQVFRRDVFINLVCYRRWGHNELDEPSFTQPLMYKAIRARQSTADKFVSSLDSNLQSQVADSCSKWRQHLSDELALSESVKIDQYVRKGDWSSVRPPERRLTVWDTGFDTDKLKSIATASVATKDSTFQLHPTLVKGHVAKRLERLATGMDWATAECLAIGSLMLQGRHCRISGQDVGRGTFSQRHAMLVDQASGAIDVPLNRLADASGRLEIANSILSEEAVLGFEFGMAMDQPDRLCIWEAQFGDFFNGAQIIIDTYIGSAEAKWGHQNGLVLLLPHGYDGAGPEHSSCRIERWLQLTDSSEVEPDTDMVNMQVVNPTTPAQYFHLLRRQLIGRKFRKPLIVVSPKTLLRHPAAVSSLEELAPGRHFQHVLPDPSAPQSPKRIILCTGKHYYALDEYRKAKSIKDAAIIRVEQLTPFPLHDVHAQLAKYPNARELVWSQEEPRNMGAWSFVEARIRNLLGLTGVRYAGRKELATPAVGIGSLHRSEADRLMTDAFFS</sequence>
<dbReference type="NCBIfam" id="NF006914">
    <property type="entry name" value="PRK09404.1"/>
    <property type="match status" value="1"/>
</dbReference>
<reference evidence="9" key="1">
    <citation type="submission" date="2016-11" db="UniProtKB">
        <authorList>
            <consortium name="WormBaseParasite"/>
        </authorList>
    </citation>
    <scope>IDENTIFICATION</scope>
</reference>
<keyword evidence="4" id="KW-0560">Oxidoreductase</keyword>
<dbReference type="Pfam" id="PF00676">
    <property type="entry name" value="E1_dh"/>
    <property type="match status" value="1"/>
</dbReference>
<dbReference type="InterPro" id="IPR029061">
    <property type="entry name" value="THDP-binding"/>
</dbReference>
<evidence type="ECO:0000313" key="8">
    <source>
        <dbReference type="Proteomes" id="UP000095280"/>
    </source>
</evidence>
<comment type="cofactor">
    <cofactor evidence="1">
        <name>thiamine diphosphate</name>
        <dbReference type="ChEBI" id="CHEBI:58937"/>
    </cofactor>
</comment>
<dbReference type="InterPro" id="IPR011603">
    <property type="entry name" value="2oxoglutarate_DH_E1"/>
</dbReference>
<name>A0A1I8GIB6_9PLAT</name>
<evidence type="ECO:0000256" key="2">
    <source>
        <dbReference type="ARBA" id="ARBA00006936"/>
    </source>
</evidence>
<keyword evidence="3" id="KW-0809">Transit peptide</keyword>
<dbReference type="InterPro" id="IPR042179">
    <property type="entry name" value="KGD_C_sf"/>
</dbReference>
<dbReference type="Gene3D" id="1.10.287.1150">
    <property type="entry name" value="TPP helical domain"/>
    <property type="match status" value="1"/>
</dbReference>
<dbReference type="Gene3D" id="3.40.50.12470">
    <property type="match status" value="1"/>
</dbReference>
<dbReference type="AlphaFoldDB" id="A0A1I8GIB6"/>
<evidence type="ECO:0000256" key="4">
    <source>
        <dbReference type="ARBA" id="ARBA00023002"/>
    </source>
</evidence>
<dbReference type="GO" id="GO:0030976">
    <property type="term" value="F:thiamine pyrophosphate binding"/>
    <property type="evidence" value="ECO:0007669"/>
    <property type="project" value="InterPro"/>
</dbReference>
<evidence type="ECO:0000256" key="5">
    <source>
        <dbReference type="ARBA" id="ARBA00023052"/>
    </source>
</evidence>
<feature type="domain" description="Transketolase-like pyrimidine-binding" evidence="7">
    <location>
        <begin position="604"/>
        <end position="807"/>
    </location>
</feature>
<dbReference type="Gene3D" id="3.40.50.970">
    <property type="match status" value="1"/>
</dbReference>
<keyword evidence="8" id="KW-1185">Reference proteome</keyword>
<organism evidence="8 9">
    <name type="scientific">Macrostomum lignano</name>
    <dbReference type="NCBI Taxonomy" id="282301"/>
    <lineage>
        <taxon>Eukaryota</taxon>
        <taxon>Metazoa</taxon>
        <taxon>Spiralia</taxon>
        <taxon>Lophotrochozoa</taxon>
        <taxon>Platyhelminthes</taxon>
        <taxon>Rhabditophora</taxon>
        <taxon>Macrostomorpha</taxon>
        <taxon>Macrostomida</taxon>
        <taxon>Macrostomidae</taxon>
        <taxon>Macrostomum</taxon>
    </lineage>
</organism>
<dbReference type="NCBIfam" id="TIGR00239">
    <property type="entry name" value="2oxo_dh_E1"/>
    <property type="match status" value="1"/>
</dbReference>